<sequence>MSPQNYDKLNQNDDECFEQELRKQEESYSARLRSPRLPNLNFLLALAAAFVLGGFTAFESLTNLGWAERIKSDLLPQVAFFPSFPSVLVNFTNGGEFASYDNSSDEAWQGLVPLGAGYLRVPNPQQYDLPPTFILNNTDQTNVYQASVIHQLHCLAFIRSHSRALENGEILEDVEGNRSHMLHFRQAIVCHADTTLEKGLPTGKFVGDGVLHQCRDWDAVMEFLVKKRAYNDVGSILHT</sequence>
<evidence type="ECO:0000313" key="6">
    <source>
        <dbReference type="Proteomes" id="UP000016922"/>
    </source>
</evidence>
<keyword evidence="6" id="KW-1185">Reference proteome</keyword>
<organism evidence="5 6">
    <name type="scientific">Glarea lozoyensis (strain ATCC 20868 / MF5171)</name>
    <dbReference type="NCBI Taxonomy" id="1116229"/>
    <lineage>
        <taxon>Eukaryota</taxon>
        <taxon>Fungi</taxon>
        <taxon>Dikarya</taxon>
        <taxon>Ascomycota</taxon>
        <taxon>Pezizomycotina</taxon>
        <taxon>Leotiomycetes</taxon>
        <taxon>Helotiales</taxon>
        <taxon>Helotiaceae</taxon>
        <taxon>Glarea</taxon>
    </lineage>
</organism>
<dbReference type="EMBL" id="KE145362">
    <property type="protein sequence ID" value="EPE31229.1"/>
    <property type="molecule type" value="Genomic_DNA"/>
</dbReference>
<dbReference type="OrthoDB" id="3558352at2759"/>
<dbReference type="KEGG" id="glz:GLAREA_12532"/>
<evidence type="ECO:0000256" key="2">
    <source>
        <dbReference type="ARBA" id="ARBA00023002"/>
    </source>
</evidence>
<dbReference type="Pfam" id="PF11807">
    <property type="entry name" value="UstYa"/>
    <property type="match status" value="1"/>
</dbReference>
<dbReference type="InterPro" id="IPR021765">
    <property type="entry name" value="UstYa-like"/>
</dbReference>
<dbReference type="RefSeq" id="XP_008081504.1">
    <property type="nucleotide sequence ID" value="XM_008083313.1"/>
</dbReference>
<dbReference type="Proteomes" id="UP000016922">
    <property type="component" value="Unassembled WGS sequence"/>
</dbReference>
<proteinExistence type="inferred from homology"/>
<name>S3D254_GLAL2</name>
<dbReference type="PANTHER" id="PTHR33365:SF11">
    <property type="entry name" value="TAT PATHWAY SIGNAL SEQUENCE"/>
    <property type="match status" value="1"/>
</dbReference>
<comment type="pathway">
    <text evidence="1">Mycotoxin biosynthesis.</text>
</comment>
<evidence type="ECO:0000313" key="5">
    <source>
        <dbReference type="EMBL" id="EPE31229.1"/>
    </source>
</evidence>
<dbReference type="GO" id="GO:0043386">
    <property type="term" value="P:mycotoxin biosynthetic process"/>
    <property type="evidence" value="ECO:0007669"/>
    <property type="project" value="InterPro"/>
</dbReference>
<protein>
    <submittedName>
        <fullName evidence="5">Uncharacterized protein</fullName>
    </submittedName>
</protein>
<dbReference type="PANTHER" id="PTHR33365">
    <property type="entry name" value="YALI0B05434P"/>
    <property type="match status" value="1"/>
</dbReference>
<accession>S3D254</accession>
<dbReference type="HOGENOM" id="CLU_1147177_0_0_1"/>
<keyword evidence="4" id="KW-1133">Transmembrane helix</keyword>
<evidence type="ECO:0000256" key="4">
    <source>
        <dbReference type="SAM" id="Phobius"/>
    </source>
</evidence>
<keyword evidence="4" id="KW-0472">Membrane</keyword>
<feature type="transmembrane region" description="Helical" evidence="4">
    <location>
        <begin position="42"/>
        <end position="61"/>
    </location>
</feature>
<reference evidence="5 6" key="1">
    <citation type="journal article" date="2013" name="BMC Genomics">
        <title>Genomics-driven discovery of the pneumocandin biosynthetic gene cluster in the fungus Glarea lozoyensis.</title>
        <authorList>
            <person name="Chen L."/>
            <person name="Yue Q."/>
            <person name="Zhang X."/>
            <person name="Xiang M."/>
            <person name="Wang C."/>
            <person name="Li S."/>
            <person name="Che Y."/>
            <person name="Ortiz-Lopez F.J."/>
            <person name="Bills G.F."/>
            <person name="Liu X."/>
            <person name="An Z."/>
        </authorList>
    </citation>
    <scope>NUCLEOTIDE SEQUENCE [LARGE SCALE GENOMIC DNA]</scope>
    <source>
        <strain evidence="6">ATCC 20868 / MF5171</strain>
    </source>
</reference>
<dbReference type="GO" id="GO:0016491">
    <property type="term" value="F:oxidoreductase activity"/>
    <property type="evidence" value="ECO:0007669"/>
    <property type="project" value="UniProtKB-KW"/>
</dbReference>
<evidence type="ECO:0000256" key="1">
    <source>
        <dbReference type="ARBA" id="ARBA00004685"/>
    </source>
</evidence>
<comment type="similarity">
    <text evidence="3">Belongs to the ustYa family.</text>
</comment>
<evidence type="ECO:0000256" key="3">
    <source>
        <dbReference type="ARBA" id="ARBA00035112"/>
    </source>
</evidence>
<dbReference type="AlphaFoldDB" id="S3D254"/>
<keyword evidence="2" id="KW-0560">Oxidoreductase</keyword>
<gene>
    <name evidence="5" type="ORF">GLAREA_12532</name>
</gene>
<keyword evidence="4" id="KW-0812">Transmembrane</keyword>
<dbReference type="GeneID" id="19471572"/>